<gene>
    <name evidence="1" type="ORF">ALEPTO_LOCUS4150</name>
</gene>
<reference evidence="1" key="1">
    <citation type="submission" date="2021-06" db="EMBL/GenBank/DDBJ databases">
        <authorList>
            <person name="Kallberg Y."/>
            <person name="Tangrot J."/>
            <person name="Rosling A."/>
        </authorList>
    </citation>
    <scope>NUCLEOTIDE SEQUENCE</scope>
    <source>
        <strain evidence="1">FL130A</strain>
    </source>
</reference>
<dbReference type="AlphaFoldDB" id="A0A9N9A0D5"/>
<dbReference type="EMBL" id="CAJVPS010000900">
    <property type="protein sequence ID" value="CAG8514605.1"/>
    <property type="molecule type" value="Genomic_DNA"/>
</dbReference>
<organism evidence="1 2">
    <name type="scientific">Ambispora leptoticha</name>
    <dbReference type="NCBI Taxonomy" id="144679"/>
    <lineage>
        <taxon>Eukaryota</taxon>
        <taxon>Fungi</taxon>
        <taxon>Fungi incertae sedis</taxon>
        <taxon>Mucoromycota</taxon>
        <taxon>Glomeromycotina</taxon>
        <taxon>Glomeromycetes</taxon>
        <taxon>Archaeosporales</taxon>
        <taxon>Ambisporaceae</taxon>
        <taxon>Ambispora</taxon>
    </lineage>
</organism>
<keyword evidence="2" id="KW-1185">Reference proteome</keyword>
<dbReference type="OrthoDB" id="2421517at2759"/>
<evidence type="ECO:0000313" key="2">
    <source>
        <dbReference type="Proteomes" id="UP000789508"/>
    </source>
</evidence>
<name>A0A9N9A0D5_9GLOM</name>
<protein>
    <submittedName>
        <fullName evidence="1">5274_t:CDS:1</fullName>
    </submittedName>
</protein>
<proteinExistence type="predicted"/>
<sequence>MNADKKNSMKKKNKSKIKIKKGMLPKDLDLALDQLKIWTRGDGTKDTFEKVFTLAELKALIQAFQTESIELKGRKKSVFVDLLFTHLQNSSKFNEETRKKGKLFI</sequence>
<dbReference type="Proteomes" id="UP000789508">
    <property type="component" value="Unassembled WGS sequence"/>
</dbReference>
<accession>A0A9N9A0D5</accession>
<comment type="caution">
    <text evidence="1">The sequence shown here is derived from an EMBL/GenBank/DDBJ whole genome shotgun (WGS) entry which is preliminary data.</text>
</comment>
<evidence type="ECO:0000313" key="1">
    <source>
        <dbReference type="EMBL" id="CAG8514605.1"/>
    </source>
</evidence>